<reference evidence="1 2" key="1">
    <citation type="journal article" date="2018" name="PLoS ONE">
        <title>The draft genome of Kipferlia bialata reveals reductive genome evolution in fornicate parasites.</title>
        <authorList>
            <person name="Tanifuji G."/>
            <person name="Takabayashi S."/>
            <person name="Kume K."/>
            <person name="Takagi M."/>
            <person name="Nakayama T."/>
            <person name="Kamikawa R."/>
            <person name="Inagaki Y."/>
            <person name="Hashimoto T."/>
        </authorList>
    </citation>
    <scope>NUCLEOTIDE SEQUENCE [LARGE SCALE GENOMIC DNA]</scope>
    <source>
        <strain evidence="1">NY0173</strain>
    </source>
</reference>
<dbReference type="AlphaFoldDB" id="A0A9K3GQ21"/>
<gene>
    <name evidence="1" type="ORF">KIPB_014296</name>
</gene>
<evidence type="ECO:0000313" key="1">
    <source>
        <dbReference type="EMBL" id="GIQ91167.1"/>
    </source>
</evidence>
<evidence type="ECO:0000313" key="2">
    <source>
        <dbReference type="Proteomes" id="UP000265618"/>
    </source>
</evidence>
<proteinExistence type="predicted"/>
<protein>
    <submittedName>
        <fullName evidence="1">Uncharacterized protein</fullName>
    </submittedName>
</protein>
<name>A0A9K3GQ21_9EUKA</name>
<comment type="caution">
    <text evidence="1">The sequence shown here is derived from an EMBL/GenBank/DDBJ whole genome shotgun (WGS) entry which is preliminary data.</text>
</comment>
<organism evidence="1 2">
    <name type="scientific">Kipferlia bialata</name>
    <dbReference type="NCBI Taxonomy" id="797122"/>
    <lineage>
        <taxon>Eukaryota</taxon>
        <taxon>Metamonada</taxon>
        <taxon>Carpediemonas-like organisms</taxon>
        <taxon>Kipferlia</taxon>
    </lineage>
</organism>
<dbReference type="Proteomes" id="UP000265618">
    <property type="component" value="Unassembled WGS sequence"/>
</dbReference>
<dbReference type="EMBL" id="BDIP01007260">
    <property type="protein sequence ID" value="GIQ91167.1"/>
    <property type="molecule type" value="Genomic_DNA"/>
</dbReference>
<accession>A0A9K3GQ21</accession>
<sequence>MDILPSIDTLSTKYSQTGTALLSDLREWRANLVSLKAAPLDGDTPVPIPQLDVSAHLTAQQNLYHE</sequence>
<feature type="non-terminal residue" evidence="1">
    <location>
        <position position="66"/>
    </location>
</feature>
<keyword evidence="2" id="KW-1185">Reference proteome</keyword>